<dbReference type="SUPFAM" id="SSF102705">
    <property type="entry name" value="NIF3 (NGG1p interacting factor 3)-like"/>
    <property type="match status" value="1"/>
</dbReference>
<protein>
    <recommendedName>
        <fullName evidence="3">GTP cyclohydrolase 1 type 2 homolog</fullName>
    </recommendedName>
</protein>
<keyword evidence="7" id="KW-1185">Reference proteome</keyword>
<evidence type="ECO:0000256" key="5">
    <source>
        <dbReference type="PIRSR" id="PIRSR602678-1"/>
    </source>
</evidence>
<dbReference type="PANTHER" id="PTHR13799:SF14">
    <property type="entry name" value="GTP CYCLOHYDROLASE 1 TYPE 2 HOMOLOG"/>
    <property type="match status" value="1"/>
</dbReference>
<dbReference type="FunFam" id="3.40.1390.30:FF:000001">
    <property type="entry name" value="GTP cyclohydrolase 1 type 2"/>
    <property type="match status" value="1"/>
</dbReference>
<dbReference type="Gene3D" id="3.40.1390.30">
    <property type="entry name" value="NIF3 (NGG1p interacting factor 3)-like"/>
    <property type="match status" value="2"/>
</dbReference>
<sequence length="248" mass="28004">MHTKELVLKLDQLLSIERYSDYCPNGLQIEGINTSSKIVTGVSICQELIDYAIEKKAHAILVHHGIFWNKSPYPITGIKYQRISKLIKNNINLIAYHLPLDNHAQYGNNAQLGQLLGIKPLFTAGEQGLIWVGELSTEQSITEFIQLYQLQTGHQPLWFGNSEKRINKIAWCTGGADSMFETVLNLGVDLYLTGEVKEPIKHLAEESNTLFVAGGHYVTERYGIKALTKYIQDELLLDAEFIDIYNPI</sequence>
<name>A0A2I7N3N5_9NEIS</name>
<feature type="binding site" evidence="5">
    <location>
        <position position="64"/>
    </location>
    <ligand>
        <name>a divalent metal cation</name>
        <dbReference type="ChEBI" id="CHEBI:60240"/>
        <label>2</label>
    </ligand>
</feature>
<feature type="binding site" evidence="5">
    <location>
        <position position="216"/>
    </location>
    <ligand>
        <name>a divalent metal cation</name>
        <dbReference type="ChEBI" id="CHEBI:60240"/>
        <label>1</label>
    </ligand>
</feature>
<gene>
    <name evidence="6" type="ORF">CUN60_01725</name>
</gene>
<dbReference type="Proteomes" id="UP000236655">
    <property type="component" value="Chromosome"/>
</dbReference>
<evidence type="ECO:0000256" key="3">
    <source>
        <dbReference type="ARBA" id="ARBA00022112"/>
    </source>
</evidence>
<dbReference type="AlphaFoldDB" id="A0A2I7N3N5"/>
<dbReference type="RefSeq" id="WP_102950376.1">
    <property type="nucleotide sequence ID" value="NZ_CP024847.1"/>
</dbReference>
<comment type="subunit">
    <text evidence="2">Homohexamer.</text>
</comment>
<dbReference type="NCBIfam" id="TIGR00486">
    <property type="entry name" value="YbgI_SA1388"/>
    <property type="match status" value="1"/>
</dbReference>
<proteinExistence type="inferred from homology"/>
<comment type="similarity">
    <text evidence="1">Belongs to the GTP cyclohydrolase I type 2/NIF3 family.</text>
</comment>
<dbReference type="GO" id="GO:0005737">
    <property type="term" value="C:cytoplasm"/>
    <property type="evidence" value="ECO:0007669"/>
    <property type="project" value="TreeGrafter"/>
</dbReference>
<evidence type="ECO:0000256" key="1">
    <source>
        <dbReference type="ARBA" id="ARBA00006964"/>
    </source>
</evidence>
<dbReference type="PANTHER" id="PTHR13799">
    <property type="entry name" value="NGG1 INTERACTING FACTOR 3"/>
    <property type="match status" value="1"/>
</dbReference>
<evidence type="ECO:0000256" key="2">
    <source>
        <dbReference type="ARBA" id="ARBA00011643"/>
    </source>
</evidence>
<dbReference type="KEGG" id="nba:CUN60_01725"/>
<accession>A0A2I7N3N5</accession>
<organism evidence="6 7">
    <name type="scientific">Aquella oligotrophica</name>
    <dbReference type="NCBI Taxonomy" id="2067065"/>
    <lineage>
        <taxon>Bacteria</taxon>
        <taxon>Pseudomonadati</taxon>
        <taxon>Pseudomonadota</taxon>
        <taxon>Betaproteobacteria</taxon>
        <taxon>Neisseriales</taxon>
        <taxon>Neisseriaceae</taxon>
        <taxon>Aquella</taxon>
    </lineage>
</organism>
<keyword evidence="4 5" id="KW-0479">Metal-binding</keyword>
<dbReference type="InterPro" id="IPR036069">
    <property type="entry name" value="DUF34/NIF3_sf"/>
</dbReference>
<evidence type="ECO:0000313" key="7">
    <source>
        <dbReference type="Proteomes" id="UP000236655"/>
    </source>
</evidence>
<dbReference type="InterPro" id="IPR002678">
    <property type="entry name" value="DUF34/NIF3"/>
</dbReference>
<feature type="binding site" evidence="5">
    <location>
        <position position="101"/>
    </location>
    <ligand>
        <name>a divalent metal cation</name>
        <dbReference type="ChEBI" id="CHEBI:60240"/>
        <label>1</label>
    </ligand>
</feature>
<dbReference type="EMBL" id="CP024847">
    <property type="protein sequence ID" value="AUR51076.1"/>
    <property type="molecule type" value="Genomic_DNA"/>
</dbReference>
<evidence type="ECO:0000313" key="6">
    <source>
        <dbReference type="EMBL" id="AUR51076.1"/>
    </source>
</evidence>
<feature type="binding site" evidence="5">
    <location>
        <position position="63"/>
    </location>
    <ligand>
        <name>a divalent metal cation</name>
        <dbReference type="ChEBI" id="CHEBI:60240"/>
        <label>1</label>
    </ligand>
</feature>
<reference evidence="7" key="1">
    <citation type="submission" date="2017-11" db="EMBL/GenBank/DDBJ databases">
        <authorList>
            <person name="Chan K.G."/>
            <person name="Lee L.S."/>
        </authorList>
    </citation>
    <scope>NUCLEOTIDE SEQUENCE [LARGE SCALE GENOMIC DNA]</scope>
    <source>
        <strain evidence="7">DSM 100970</strain>
    </source>
</reference>
<dbReference type="Pfam" id="PF01784">
    <property type="entry name" value="DUF34_NIF3"/>
    <property type="match status" value="1"/>
</dbReference>
<dbReference type="OrthoDB" id="9800881at2"/>
<feature type="binding site" evidence="5">
    <location>
        <position position="220"/>
    </location>
    <ligand>
        <name>a divalent metal cation</name>
        <dbReference type="ChEBI" id="CHEBI:60240"/>
        <label>1</label>
    </ligand>
</feature>
<evidence type="ECO:0000256" key="4">
    <source>
        <dbReference type="ARBA" id="ARBA00022723"/>
    </source>
</evidence>
<dbReference type="GO" id="GO:0046872">
    <property type="term" value="F:metal ion binding"/>
    <property type="evidence" value="ECO:0007669"/>
    <property type="project" value="UniProtKB-KW"/>
</dbReference>